<keyword evidence="3" id="KW-1185">Reference proteome</keyword>
<organism evidence="2 3">
    <name type="scientific">Haematococcus lacustris</name>
    <name type="common">Green alga</name>
    <name type="synonym">Haematococcus pluvialis</name>
    <dbReference type="NCBI Taxonomy" id="44745"/>
    <lineage>
        <taxon>Eukaryota</taxon>
        <taxon>Viridiplantae</taxon>
        <taxon>Chlorophyta</taxon>
        <taxon>core chlorophytes</taxon>
        <taxon>Chlorophyceae</taxon>
        <taxon>CS clade</taxon>
        <taxon>Chlamydomonadales</taxon>
        <taxon>Haematococcaceae</taxon>
        <taxon>Haematococcus</taxon>
    </lineage>
</organism>
<dbReference type="EMBL" id="BLLF01002585">
    <property type="protein sequence ID" value="GFH24615.1"/>
    <property type="molecule type" value="Genomic_DNA"/>
</dbReference>
<dbReference type="Proteomes" id="UP000485058">
    <property type="component" value="Unassembled WGS sequence"/>
</dbReference>
<feature type="region of interest" description="Disordered" evidence="1">
    <location>
        <begin position="1"/>
        <end position="36"/>
    </location>
</feature>
<reference evidence="2 3" key="1">
    <citation type="submission" date="2020-02" db="EMBL/GenBank/DDBJ databases">
        <title>Draft genome sequence of Haematococcus lacustris strain NIES-144.</title>
        <authorList>
            <person name="Morimoto D."/>
            <person name="Nakagawa S."/>
            <person name="Yoshida T."/>
            <person name="Sawayama S."/>
        </authorList>
    </citation>
    <scope>NUCLEOTIDE SEQUENCE [LARGE SCALE GENOMIC DNA]</scope>
    <source>
        <strain evidence="2 3">NIES-144</strain>
    </source>
</reference>
<evidence type="ECO:0000313" key="2">
    <source>
        <dbReference type="EMBL" id="GFH24615.1"/>
    </source>
</evidence>
<proteinExistence type="predicted"/>
<sequence>MLVRFRVESELPASSSQAPPPSVAEALQGQHSKGGGTELLRELVATLSGGARSLQSHGSQQAEAEATLKMGTHSIRLKPSNSLPKTDPANAPTTSPGLRHINRVRPLPPAHTFLLAAFGAGSQAPGHAPQAPPSAPTTGAGRDGTRRNVRDMLLKMPAPATPSHGLQDMKALTCGRRPAALTALFTTGRKLPSLSPVSISSAPGPTFPSPSALIGRTGFTPMQYAARLLEAVNTPTLNPDTARRPTKALQQESAAEGELTQQAKQDSHPGAVAEAAEEGRAEQHPSPPVVGSCLAQPSPAGPASRLGLGHPQLGHQLPNPQVLVLRMAEELVGMVQEANAAMRGVHSMGLQLLRMMSGIRSGSGRPAVQPGTTVARSEAVLPGPGSELGSSSPLQGPWVKGVKALRKLKLGAPALLLLLRMHGCMGAACRVHGSVHVGVSCTYP</sequence>
<evidence type="ECO:0000256" key="1">
    <source>
        <dbReference type="SAM" id="MobiDB-lite"/>
    </source>
</evidence>
<name>A0A699ZRT5_HAELA</name>
<comment type="caution">
    <text evidence="2">The sequence shown here is derived from an EMBL/GenBank/DDBJ whole genome shotgun (WGS) entry which is preliminary data.</text>
</comment>
<accession>A0A699ZRT5</accession>
<feature type="compositionally biased region" description="Polar residues" evidence="1">
    <location>
        <begin position="248"/>
        <end position="264"/>
    </location>
</feature>
<feature type="region of interest" description="Disordered" evidence="1">
    <location>
        <begin position="235"/>
        <end position="313"/>
    </location>
</feature>
<gene>
    <name evidence="2" type="ORF">HaLaN_22442</name>
</gene>
<protein>
    <submittedName>
        <fullName evidence="2">Uncharacterized protein</fullName>
    </submittedName>
</protein>
<feature type="region of interest" description="Disordered" evidence="1">
    <location>
        <begin position="121"/>
        <end position="145"/>
    </location>
</feature>
<evidence type="ECO:0000313" key="3">
    <source>
        <dbReference type="Proteomes" id="UP000485058"/>
    </source>
</evidence>
<feature type="region of interest" description="Disordered" evidence="1">
    <location>
        <begin position="76"/>
        <end position="99"/>
    </location>
</feature>
<dbReference type="AlphaFoldDB" id="A0A699ZRT5"/>